<name>A0AAD9XRS0_9ROSI</name>
<evidence type="ECO:0000313" key="8">
    <source>
        <dbReference type="EMBL" id="KAK2664365.1"/>
    </source>
</evidence>
<dbReference type="FunFam" id="3.40.50.11260:FF:000001">
    <property type="entry name" value="Heat shock protein 90 alpha"/>
    <property type="match status" value="1"/>
</dbReference>
<keyword evidence="9" id="KW-1185">Reference proteome</keyword>
<dbReference type="Proteomes" id="UP001280121">
    <property type="component" value="Unassembled WGS sequence"/>
</dbReference>
<dbReference type="Pfam" id="PF00183">
    <property type="entry name" value="HSP90"/>
    <property type="match status" value="1"/>
</dbReference>
<keyword evidence="7" id="KW-1133">Transmembrane helix</keyword>
<dbReference type="GO" id="GO:0005737">
    <property type="term" value="C:cytoplasm"/>
    <property type="evidence" value="ECO:0007669"/>
    <property type="project" value="UniProtKB-SubCell"/>
</dbReference>
<proteinExistence type="inferred from homology"/>
<accession>A0AAD9XRS0</accession>
<keyword evidence="6" id="KW-0143">Chaperone</keyword>
<protein>
    <submittedName>
        <fullName evidence="8">Uncharacterized protein</fullName>
    </submittedName>
</protein>
<gene>
    <name evidence="8" type="ORF">Ddye_002939</name>
</gene>
<sequence length="263" mass="30189">MSGSTNLVSVNFSDSDLEEGKKPLFVEEDTCAELVRYYSTKSGDEMTSLKDYVTRMKEGQKDIYYITGKSKKAVENSPSLERLKKKDYEVLLVVVTVDGYGISQLKEYDGKKLVSATKEGLKLDEDEDESEDRSDIVEEDDGEDTFMHALNNELKNTTLKESFVHANEESSKKIEGASNATDLDMEEPAFHLCSPLLICCFNSRVKRKKRRKWRKRRKMRRTDGRIVLFWGARQIPFSPNHHLYMSSVCFLSYLCIALCILSR</sequence>
<evidence type="ECO:0000256" key="7">
    <source>
        <dbReference type="SAM" id="Phobius"/>
    </source>
</evidence>
<evidence type="ECO:0000256" key="6">
    <source>
        <dbReference type="ARBA" id="ARBA00023186"/>
    </source>
</evidence>
<dbReference type="Gene3D" id="3.40.50.11260">
    <property type="match status" value="1"/>
</dbReference>
<feature type="transmembrane region" description="Helical" evidence="7">
    <location>
        <begin position="243"/>
        <end position="261"/>
    </location>
</feature>
<comment type="caution">
    <text evidence="8">The sequence shown here is derived from an EMBL/GenBank/DDBJ whole genome shotgun (WGS) entry which is preliminary data.</text>
</comment>
<comment type="similarity">
    <text evidence="2">Belongs to the heat shock protein 90 family.</text>
</comment>
<dbReference type="AlphaFoldDB" id="A0AAD9XRS0"/>
<reference evidence="8" key="1">
    <citation type="journal article" date="2023" name="Plant J.">
        <title>Genome sequences and population genomics provide insights into the demographic history, inbreeding, and mutation load of two 'living fossil' tree species of Dipteronia.</title>
        <authorList>
            <person name="Feng Y."/>
            <person name="Comes H.P."/>
            <person name="Chen J."/>
            <person name="Zhu S."/>
            <person name="Lu R."/>
            <person name="Zhang X."/>
            <person name="Li P."/>
            <person name="Qiu J."/>
            <person name="Olsen K.M."/>
            <person name="Qiu Y."/>
        </authorList>
    </citation>
    <scope>NUCLEOTIDE SEQUENCE</scope>
    <source>
        <strain evidence="8">KIB01</strain>
    </source>
</reference>
<evidence type="ECO:0000256" key="4">
    <source>
        <dbReference type="ARBA" id="ARBA00022741"/>
    </source>
</evidence>
<evidence type="ECO:0000256" key="3">
    <source>
        <dbReference type="ARBA" id="ARBA00022490"/>
    </source>
</evidence>
<evidence type="ECO:0000256" key="5">
    <source>
        <dbReference type="ARBA" id="ARBA00022840"/>
    </source>
</evidence>
<organism evidence="8 9">
    <name type="scientific">Dipteronia dyeriana</name>
    <dbReference type="NCBI Taxonomy" id="168575"/>
    <lineage>
        <taxon>Eukaryota</taxon>
        <taxon>Viridiplantae</taxon>
        <taxon>Streptophyta</taxon>
        <taxon>Embryophyta</taxon>
        <taxon>Tracheophyta</taxon>
        <taxon>Spermatophyta</taxon>
        <taxon>Magnoliopsida</taxon>
        <taxon>eudicotyledons</taxon>
        <taxon>Gunneridae</taxon>
        <taxon>Pentapetalae</taxon>
        <taxon>rosids</taxon>
        <taxon>malvids</taxon>
        <taxon>Sapindales</taxon>
        <taxon>Sapindaceae</taxon>
        <taxon>Hippocastanoideae</taxon>
        <taxon>Acereae</taxon>
        <taxon>Dipteronia</taxon>
    </lineage>
</organism>
<keyword evidence="5" id="KW-0067">ATP-binding</keyword>
<dbReference type="GO" id="GO:0140662">
    <property type="term" value="F:ATP-dependent protein folding chaperone"/>
    <property type="evidence" value="ECO:0007669"/>
    <property type="project" value="InterPro"/>
</dbReference>
<dbReference type="GO" id="GO:0016887">
    <property type="term" value="F:ATP hydrolysis activity"/>
    <property type="evidence" value="ECO:0007669"/>
    <property type="project" value="InterPro"/>
</dbReference>
<dbReference type="SUPFAM" id="SSF54211">
    <property type="entry name" value="Ribosomal protein S5 domain 2-like"/>
    <property type="match status" value="1"/>
</dbReference>
<dbReference type="InterPro" id="IPR001404">
    <property type="entry name" value="Hsp90_fam"/>
</dbReference>
<evidence type="ECO:0000256" key="2">
    <source>
        <dbReference type="ARBA" id="ARBA00008239"/>
    </source>
</evidence>
<comment type="subcellular location">
    <subcellularLocation>
        <location evidence="1">Cytoplasm</location>
    </subcellularLocation>
</comment>
<dbReference type="GO" id="GO:0051082">
    <property type="term" value="F:unfolded protein binding"/>
    <property type="evidence" value="ECO:0007669"/>
    <property type="project" value="InterPro"/>
</dbReference>
<keyword evidence="3" id="KW-0963">Cytoplasm</keyword>
<keyword evidence="7" id="KW-0812">Transmembrane</keyword>
<evidence type="ECO:0000256" key="1">
    <source>
        <dbReference type="ARBA" id="ARBA00004496"/>
    </source>
</evidence>
<dbReference type="EMBL" id="JANJYI010000001">
    <property type="protein sequence ID" value="KAK2664365.1"/>
    <property type="molecule type" value="Genomic_DNA"/>
</dbReference>
<dbReference type="InterPro" id="IPR020568">
    <property type="entry name" value="Ribosomal_Su5_D2-typ_SF"/>
</dbReference>
<dbReference type="GO" id="GO:0005524">
    <property type="term" value="F:ATP binding"/>
    <property type="evidence" value="ECO:0007669"/>
    <property type="project" value="UniProtKB-KW"/>
</dbReference>
<dbReference type="PANTHER" id="PTHR11528">
    <property type="entry name" value="HEAT SHOCK PROTEIN 90 FAMILY MEMBER"/>
    <property type="match status" value="1"/>
</dbReference>
<keyword evidence="4" id="KW-0547">Nucleotide-binding</keyword>
<evidence type="ECO:0000313" key="9">
    <source>
        <dbReference type="Proteomes" id="UP001280121"/>
    </source>
</evidence>
<keyword evidence="7" id="KW-0472">Membrane</keyword>